<sequence length="39" mass="4409">MMSVRGSCGELSWAMQGIPSGRQKLETERVIFYILSVTF</sequence>
<dbReference type="Proteomes" id="UP000250241">
    <property type="component" value="Chromosome"/>
</dbReference>
<accession>A0A2Z5QWQ9</accession>
<gene>
    <name evidence="1" type="ORF">RA11412_0568</name>
</gene>
<evidence type="ECO:0000313" key="2">
    <source>
        <dbReference type="Proteomes" id="UP000250241"/>
    </source>
</evidence>
<evidence type="ECO:0000313" key="1">
    <source>
        <dbReference type="EMBL" id="BAV86867.1"/>
    </source>
</evidence>
<dbReference type="KEGG" id="raj:RA11412_0568"/>
<keyword evidence="2" id="KW-1185">Reference proteome</keyword>
<reference evidence="1 2" key="1">
    <citation type="submission" date="2016-10" db="EMBL/GenBank/DDBJ databases">
        <title>Genome sequence of Rothia aeria strain JCM11412.</title>
        <authorList>
            <person name="Nambu T."/>
        </authorList>
    </citation>
    <scope>NUCLEOTIDE SEQUENCE [LARGE SCALE GENOMIC DNA]</scope>
    <source>
        <strain evidence="1 2">JCM 11412</strain>
    </source>
</reference>
<protein>
    <submittedName>
        <fullName evidence="1">Uncharacterized protein</fullName>
    </submittedName>
</protein>
<dbReference type="AlphaFoldDB" id="A0A2Z5QWQ9"/>
<dbReference type="EMBL" id="AP017895">
    <property type="protein sequence ID" value="BAV86867.1"/>
    <property type="molecule type" value="Genomic_DNA"/>
</dbReference>
<name>A0A2Z5QWQ9_9MICC</name>
<proteinExistence type="predicted"/>
<organism evidence="1 2">
    <name type="scientific">Rothia aeria</name>
    <dbReference type="NCBI Taxonomy" id="172042"/>
    <lineage>
        <taxon>Bacteria</taxon>
        <taxon>Bacillati</taxon>
        <taxon>Actinomycetota</taxon>
        <taxon>Actinomycetes</taxon>
        <taxon>Micrococcales</taxon>
        <taxon>Micrococcaceae</taxon>
        <taxon>Rothia</taxon>
    </lineage>
</organism>